<evidence type="ECO:0000313" key="5">
    <source>
        <dbReference type="Proteomes" id="UP000730482"/>
    </source>
</evidence>
<evidence type="ECO:0000256" key="2">
    <source>
        <dbReference type="SAM" id="MobiDB-lite"/>
    </source>
</evidence>
<feature type="compositionally biased region" description="Low complexity" evidence="2">
    <location>
        <begin position="147"/>
        <end position="161"/>
    </location>
</feature>
<dbReference type="RefSeq" id="WP_212011133.1">
    <property type="nucleotide sequence ID" value="NZ_JAAFYZ010000076.1"/>
</dbReference>
<comment type="caution">
    <text evidence="4">The sequence shown here is derived from an EMBL/GenBank/DDBJ whole genome shotgun (WGS) entry which is preliminary data.</text>
</comment>
<dbReference type="PANTHER" id="PTHR48081:SF13">
    <property type="entry name" value="ALPHA_BETA HYDROLASE"/>
    <property type="match status" value="1"/>
</dbReference>
<evidence type="ECO:0000256" key="1">
    <source>
        <dbReference type="ARBA" id="ARBA00022801"/>
    </source>
</evidence>
<accession>A0ABS5KU59</accession>
<dbReference type="InterPro" id="IPR029058">
    <property type="entry name" value="AB_hydrolase_fold"/>
</dbReference>
<reference evidence="4 5" key="1">
    <citation type="submission" date="2020-02" db="EMBL/GenBank/DDBJ databases">
        <title>Acidophilic actinobacteria isolated from forest soil.</title>
        <authorList>
            <person name="Golinska P."/>
        </authorList>
    </citation>
    <scope>NUCLEOTIDE SEQUENCE [LARGE SCALE GENOMIC DNA]</scope>
    <source>
        <strain evidence="4 5">NL8</strain>
    </source>
</reference>
<dbReference type="GO" id="GO:0016787">
    <property type="term" value="F:hydrolase activity"/>
    <property type="evidence" value="ECO:0007669"/>
    <property type="project" value="UniProtKB-KW"/>
</dbReference>
<dbReference type="Proteomes" id="UP000730482">
    <property type="component" value="Unassembled WGS sequence"/>
</dbReference>
<dbReference type="Gene3D" id="3.40.50.1820">
    <property type="entry name" value="alpha/beta hydrolase"/>
    <property type="match status" value="1"/>
</dbReference>
<dbReference type="SUPFAM" id="SSF53474">
    <property type="entry name" value="alpha/beta-Hydrolases"/>
    <property type="match status" value="1"/>
</dbReference>
<name>A0ABS5KU59_9ACTN</name>
<organism evidence="4 5">
    <name type="scientific">Catenulispora pinistramenti</name>
    <dbReference type="NCBI Taxonomy" id="2705254"/>
    <lineage>
        <taxon>Bacteria</taxon>
        <taxon>Bacillati</taxon>
        <taxon>Actinomycetota</taxon>
        <taxon>Actinomycetes</taxon>
        <taxon>Catenulisporales</taxon>
        <taxon>Catenulisporaceae</taxon>
        <taxon>Catenulispora</taxon>
    </lineage>
</organism>
<dbReference type="InterPro" id="IPR049492">
    <property type="entry name" value="BD-FAE-like_dom"/>
</dbReference>
<dbReference type="InterPro" id="IPR050300">
    <property type="entry name" value="GDXG_lipolytic_enzyme"/>
</dbReference>
<gene>
    <name evidence="4" type="ORF">KGQ19_22180</name>
</gene>
<dbReference type="EMBL" id="JAAFYZ010000076">
    <property type="protein sequence ID" value="MBS2549575.1"/>
    <property type="molecule type" value="Genomic_DNA"/>
</dbReference>
<protein>
    <submittedName>
        <fullName evidence="4">Alpha/beta hydrolase</fullName>
    </submittedName>
</protein>
<evidence type="ECO:0000313" key="4">
    <source>
        <dbReference type="EMBL" id="MBS2549575.1"/>
    </source>
</evidence>
<dbReference type="PANTHER" id="PTHR48081">
    <property type="entry name" value="AB HYDROLASE SUPERFAMILY PROTEIN C4A8.06C"/>
    <property type="match status" value="1"/>
</dbReference>
<keyword evidence="5" id="KW-1185">Reference proteome</keyword>
<sequence length="291" mass="30291">MSSPGIVHEGLTYAEIQGFRPLLLDLHVPATASPENPVPLVVWMHGGAFWAGDRRHLPSNLAPNAVFDTLVAAGIAAATIDYRLSGEARFPAQLDDVRTAVRYLRSNAARWGIDATRVGVWGESAGGTLGALAALAPADTANDDDASGASDGSGVSNVSSVSSVSDADPPLAAAALWCSPTDLVPLRHFSAIAAFLGGTGEEFEAVAAQASPTTHVRRDAPPFLIMHGDADRTCPVQQAEALHEALLAAGARSELALVEGADHVFKGHPDAQRLVEQVVAFFSRELAPTVP</sequence>
<feature type="region of interest" description="Disordered" evidence="2">
    <location>
        <begin position="140"/>
        <end position="161"/>
    </location>
</feature>
<evidence type="ECO:0000259" key="3">
    <source>
        <dbReference type="Pfam" id="PF20434"/>
    </source>
</evidence>
<proteinExistence type="predicted"/>
<dbReference type="Pfam" id="PF20434">
    <property type="entry name" value="BD-FAE"/>
    <property type="match status" value="1"/>
</dbReference>
<keyword evidence="1 4" id="KW-0378">Hydrolase</keyword>
<feature type="domain" description="BD-FAE-like" evidence="3">
    <location>
        <begin position="24"/>
        <end position="246"/>
    </location>
</feature>